<evidence type="ECO:0000313" key="2">
    <source>
        <dbReference type="Proteomes" id="UP000294911"/>
    </source>
</evidence>
<accession>A0A4R2QH93</accession>
<protein>
    <submittedName>
        <fullName evidence="1">Uncharacterized protein</fullName>
    </submittedName>
</protein>
<reference evidence="1 2" key="1">
    <citation type="submission" date="2019-03" db="EMBL/GenBank/DDBJ databases">
        <title>Genomic Encyclopedia of Type Strains, Phase IV (KMG-IV): sequencing the most valuable type-strain genomes for metagenomic binning, comparative biology and taxonomic classification.</title>
        <authorList>
            <person name="Goeker M."/>
        </authorList>
    </citation>
    <scope>NUCLEOTIDE SEQUENCE [LARGE SCALE GENOMIC DNA]</scope>
    <source>
        <strain evidence="1 2">DSM 45765</strain>
    </source>
</reference>
<dbReference type="OrthoDB" id="3661391at2"/>
<keyword evidence="2" id="KW-1185">Reference proteome</keyword>
<evidence type="ECO:0000313" key="1">
    <source>
        <dbReference type="EMBL" id="TCP48507.1"/>
    </source>
</evidence>
<gene>
    <name evidence="1" type="ORF">EV191_11064</name>
</gene>
<dbReference type="AlphaFoldDB" id="A0A4R2QH93"/>
<sequence length="329" mass="35480">MAELPIDSYQVAVALHPNIWHGHGAWQVRSWLADCLRSGMVLLPEIDGWRSGLIAADIIIGDHGSVTGYGAALGHPTLLATFADTDIDPASPIAALGSTAQRLDRNRPLLPQLEAALRQHDPRRYSWLDASITSAPGDALNRLRALFYRLLALDPPAGEPPLDTLPAYTPEFSGPTALRVSATVDAAARLIKLVRFPAMSTRLANPDNADATHLLCQLDHPQRTLVANASVVCSMPSRADANGELAGDILHKYPSATLAAITGNGTDVVIQSRSGDRWRLAANDAPPTALASAVYAWIHAAYEPTDLEPECTVELNNRTYRMTVVRETR</sequence>
<comment type="caution">
    <text evidence="1">The sequence shown here is derived from an EMBL/GenBank/DDBJ whole genome shotgun (WGS) entry which is preliminary data.</text>
</comment>
<proteinExistence type="predicted"/>
<name>A0A4R2QH93_9PSEU</name>
<dbReference type="EMBL" id="SLXQ01000010">
    <property type="protein sequence ID" value="TCP48507.1"/>
    <property type="molecule type" value="Genomic_DNA"/>
</dbReference>
<dbReference type="RefSeq" id="WP_132878788.1">
    <property type="nucleotide sequence ID" value="NZ_SLXQ01000010.1"/>
</dbReference>
<organism evidence="1 2">
    <name type="scientific">Tamaricihabitans halophyticus</name>
    <dbReference type="NCBI Taxonomy" id="1262583"/>
    <lineage>
        <taxon>Bacteria</taxon>
        <taxon>Bacillati</taxon>
        <taxon>Actinomycetota</taxon>
        <taxon>Actinomycetes</taxon>
        <taxon>Pseudonocardiales</taxon>
        <taxon>Pseudonocardiaceae</taxon>
        <taxon>Tamaricihabitans</taxon>
    </lineage>
</organism>
<dbReference type="Proteomes" id="UP000294911">
    <property type="component" value="Unassembled WGS sequence"/>
</dbReference>